<organism evidence="3 4">
    <name type="scientific">Symbiodinium necroappetens</name>
    <dbReference type="NCBI Taxonomy" id="1628268"/>
    <lineage>
        <taxon>Eukaryota</taxon>
        <taxon>Sar</taxon>
        <taxon>Alveolata</taxon>
        <taxon>Dinophyceae</taxon>
        <taxon>Suessiales</taxon>
        <taxon>Symbiodiniaceae</taxon>
        <taxon>Symbiodinium</taxon>
    </lineage>
</organism>
<sequence length="225" mass="25970">VAATLEKDLEEERRERKEQVGFLNRICLKERELLIGRAEAFQRQLAEAQELWEKERVLFQDRLAASEAVAGAQPELRTLRLELEGSKKESALLRAEMKELKEELRVCQAQRDTAVSSFQEVQARQFSREAEATNRLRSEYAEQRQVFLEEASVEVAALRQQLQTLKQEKEQAAAELQKARQSEEELAATLRQESEEENQSALMRAIWQLQVADDCVVSLQGRLQE</sequence>
<gene>
    <name evidence="3" type="ORF">SNEC2469_LOCUS7867</name>
</gene>
<feature type="coiled-coil region" evidence="1">
    <location>
        <begin position="76"/>
        <end position="110"/>
    </location>
</feature>
<keyword evidence="1" id="KW-0175">Coiled coil</keyword>
<accession>A0A812NJC7</accession>
<proteinExistence type="predicted"/>
<keyword evidence="4" id="KW-1185">Reference proteome</keyword>
<protein>
    <submittedName>
        <fullName evidence="3">Uncharacterized protein</fullName>
    </submittedName>
</protein>
<feature type="non-terminal residue" evidence="3">
    <location>
        <position position="225"/>
    </location>
</feature>
<dbReference type="EMBL" id="CAJNJA010013212">
    <property type="protein sequence ID" value="CAE7315739.1"/>
    <property type="molecule type" value="Genomic_DNA"/>
</dbReference>
<dbReference type="Proteomes" id="UP000601435">
    <property type="component" value="Unassembled WGS sequence"/>
</dbReference>
<feature type="region of interest" description="Disordered" evidence="2">
    <location>
        <begin position="175"/>
        <end position="194"/>
    </location>
</feature>
<name>A0A812NJC7_9DINO</name>
<evidence type="ECO:0000256" key="2">
    <source>
        <dbReference type="SAM" id="MobiDB-lite"/>
    </source>
</evidence>
<dbReference type="AlphaFoldDB" id="A0A812NJC7"/>
<evidence type="ECO:0000313" key="4">
    <source>
        <dbReference type="Proteomes" id="UP000601435"/>
    </source>
</evidence>
<feature type="non-terminal residue" evidence="3">
    <location>
        <position position="1"/>
    </location>
</feature>
<evidence type="ECO:0000256" key="1">
    <source>
        <dbReference type="SAM" id="Coils"/>
    </source>
</evidence>
<dbReference type="OrthoDB" id="10377042at2759"/>
<evidence type="ECO:0000313" key="3">
    <source>
        <dbReference type="EMBL" id="CAE7315739.1"/>
    </source>
</evidence>
<comment type="caution">
    <text evidence="3">The sequence shown here is derived from an EMBL/GenBank/DDBJ whole genome shotgun (WGS) entry which is preliminary data.</text>
</comment>
<reference evidence="3" key="1">
    <citation type="submission" date="2021-02" db="EMBL/GenBank/DDBJ databases">
        <authorList>
            <person name="Dougan E. K."/>
            <person name="Rhodes N."/>
            <person name="Thang M."/>
            <person name="Chan C."/>
        </authorList>
    </citation>
    <scope>NUCLEOTIDE SEQUENCE</scope>
</reference>